<dbReference type="PANTHER" id="PTHR12526:SF510">
    <property type="entry name" value="D-INOSITOL 3-PHOSPHATE GLYCOSYLTRANSFERASE"/>
    <property type="match status" value="1"/>
</dbReference>
<dbReference type="AlphaFoldDB" id="A0A1J5Q4Y8"/>
<dbReference type="EMBL" id="MLJW01001341">
    <property type="protein sequence ID" value="OIQ78761.1"/>
    <property type="molecule type" value="Genomic_DNA"/>
</dbReference>
<feature type="domain" description="Glycosyltransferase subfamily 4-like N-terminal" evidence="4">
    <location>
        <begin position="4"/>
        <end position="149"/>
    </location>
</feature>
<dbReference type="PANTHER" id="PTHR12526">
    <property type="entry name" value="GLYCOSYLTRANSFERASE"/>
    <property type="match status" value="1"/>
</dbReference>
<dbReference type="EC" id="2.4.1.301" evidence="5"/>
<keyword evidence="2 5" id="KW-0808">Transferase</keyword>
<dbReference type="SUPFAM" id="SSF53756">
    <property type="entry name" value="UDP-Glycosyltransferase/glycogen phosphorylase"/>
    <property type="match status" value="1"/>
</dbReference>
<comment type="caution">
    <text evidence="5">The sequence shown here is derived from an EMBL/GenBank/DDBJ whole genome shotgun (WGS) entry which is preliminary data.</text>
</comment>
<evidence type="ECO:0000256" key="1">
    <source>
        <dbReference type="ARBA" id="ARBA00022676"/>
    </source>
</evidence>
<evidence type="ECO:0000259" key="4">
    <source>
        <dbReference type="Pfam" id="PF13439"/>
    </source>
</evidence>
<evidence type="ECO:0000313" key="5">
    <source>
        <dbReference type="EMBL" id="OIQ78761.1"/>
    </source>
</evidence>
<gene>
    <name evidence="5" type="primary">kanE_12</name>
    <name evidence="5" type="ORF">GALL_395310</name>
</gene>
<proteinExistence type="predicted"/>
<protein>
    <submittedName>
        <fullName evidence="5">Alpha-D-kanosaminyltransferase</fullName>
        <ecNumber evidence="5">2.4.1.301</ecNumber>
    </submittedName>
</protein>
<keyword evidence="1 5" id="KW-0328">Glycosyltransferase</keyword>
<evidence type="ECO:0000256" key="2">
    <source>
        <dbReference type="ARBA" id="ARBA00022679"/>
    </source>
</evidence>
<reference evidence="5" key="1">
    <citation type="submission" date="2016-10" db="EMBL/GenBank/DDBJ databases">
        <title>Sequence of Gallionella enrichment culture.</title>
        <authorList>
            <person name="Poehlein A."/>
            <person name="Muehling M."/>
            <person name="Daniel R."/>
        </authorList>
    </citation>
    <scope>NUCLEOTIDE SEQUENCE</scope>
</reference>
<sequence length="352" mass="38597">MVLGLDRTRFEPTVLYFRNRSFFVDQLEQAGVRVLLVDKHARIDPGFVRRLRQSVGDGDYDVMHCFALTGELWGTVAQALLPRVRRPVLLTSIRNTYDWARPLHRTIKRWVMQRSWQVVANSQAGARSAEQSMTLPTKLIRVIYNGVTVRQSPPQDATAVRGMLGIEAETPLVLFVGRIVAQKDVATLIRAMGRMDRTDAHLAIAGDGPLLEPLKELSASLGMTGHIHFLGQRDDAAALMSAADMVVLPSLVEGLSNVILESMMSGRAVIASRAGGNVELVEHERTGLLFDVGDDAALAMSIGRLIDDPGLRNRLGRAAQDKALGEFSVPAMVAAFSDLYLEAAALRRAPRP</sequence>
<name>A0A1J5Q4Y8_9ZZZZ</name>
<dbReference type="Pfam" id="PF00534">
    <property type="entry name" value="Glycos_transf_1"/>
    <property type="match status" value="1"/>
</dbReference>
<organism evidence="5">
    <name type="scientific">mine drainage metagenome</name>
    <dbReference type="NCBI Taxonomy" id="410659"/>
    <lineage>
        <taxon>unclassified sequences</taxon>
        <taxon>metagenomes</taxon>
        <taxon>ecological metagenomes</taxon>
    </lineage>
</organism>
<dbReference type="Pfam" id="PF13439">
    <property type="entry name" value="Glyco_transf_4"/>
    <property type="match status" value="1"/>
</dbReference>
<dbReference type="InterPro" id="IPR028098">
    <property type="entry name" value="Glyco_trans_4-like_N"/>
</dbReference>
<dbReference type="Gene3D" id="3.40.50.2000">
    <property type="entry name" value="Glycogen Phosphorylase B"/>
    <property type="match status" value="2"/>
</dbReference>
<dbReference type="InterPro" id="IPR001296">
    <property type="entry name" value="Glyco_trans_1"/>
</dbReference>
<evidence type="ECO:0000259" key="3">
    <source>
        <dbReference type="Pfam" id="PF00534"/>
    </source>
</evidence>
<feature type="domain" description="Glycosyl transferase family 1" evidence="3">
    <location>
        <begin position="164"/>
        <end position="321"/>
    </location>
</feature>
<dbReference type="CDD" id="cd03801">
    <property type="entry name" value="GT4_PimA-like"/>
    <property type="match status" value="1"/>
</dbReference>
<accession>A0A1J5Q4Y8</accession>
<dbReference type="GO" id="GO:0016757">
    <property type="term" value="F:glycosyltransferase activity"/>
    <property type="evidence" value="ECO:0007669"/>
    <property type="project" value="UniProtKB-KW"/>
</dbReference>